<dbReference type="InterPro" id="IPR011042">
    <property type="entry name" value="6-blade_b-propeller_TolB-like"/>
</dbReference>
<comment type="caution">
    <text evidence="2">The sequence shown here is derived from an EMBL/GenBank/DDBJ whole genome shotgun (WGS) entry which is preliminary data.</text>
</comment>
<feature type="signal peptide" evidence="1">
    <location>
        <begin position="1"/>
        <end position="32"/>
    </location>
</feature>
<evidence type="ECO:0008006" key="4">
    <source>
        <dbReference type="Google" id="ProtNLM"/>
    </source>
</evidence>
<dbReference type="RefSeq" id="WP_146898561.1">
    <property type="nucleotide sequence ID" value="NZ_BAAARM010000001.1"/>
</dbReference>
<proteinExistence type="predicted"/>
<organism evidence="2 3">
    <name type="scientific">Cellulomonas aerilata</name>
    <dbReference type="NCBI Taxonomy" id="515326"/>
    <lineage>
        <taxon>Bacteria</taxon>
        <taxon>Bacillati</taxon>
        <taxon>Actinomycetota</taxon>
        <taxon>Actinomycetes</taxon>
        <taxon>Micrococcales</taxon>
        <taxon>Cellulomonadaceae</taxon>
        <taxon>Cellulomonas</taxon>
    </lineage>
</organism>
<evidence type="ECO:0000313" key="3">
    <source>
        <dbReference type="Proteomes" id="UP000321181"/>
    </source>
</evidence>
<dbReference type="EMBL" id="BJYY01000001">
    <property type="protein sequence ID" value="GEO32438.1"/>
    <property type="molecule type" value="Genomic_DNA"/>
</dbReference>
<reference evidence="2 3" key="1">
    <citation type="submission" date="2019-07" db="EMBL/GenBank/DDBJ databases">
        <title>Whole genome shotgun sequence of Cellulomonas aerilata NBRC 106308.</title>
        <authorList>
            <person name="Hosoyama A."/>
            <person name="Uohara A."/>
            <person name="Ohji S."/>
            <person name="Ichikawa N."/>
        </authorList>
    </citation>
    <scope>NUCLEOTIDE SEQUENCE [LARGE SCALE GENOMIC DNA]</scope>
    <source>
        <strain evidence="2 3">NBRC 106308</strain>
    </source>
</reference>
<name>A0A512D7I0_9CELL</name>
<dbReference type="Proteomes" id="UP000321181">
    <property type="component" value="Unassembled WGS sequence"/>
</dbReference>
<evidence type="ECO:0000256" key="1">
    <source>
        <dbReference type="SAM" id="SignalP"/>
    </source>
</evidence>
<keyword evidence="1" id="KW-0732">Signal</keyword>
<dbReference type="SUPFAM" id="SSF63829">
    <property type="entry name" value="Calcium-dependent phosphotriesterase"/>
    <property type="match status" value="1"/>
</dbReference>
<keyword evidence="3" id="KW-1185">Reference proteome</keyword>
<dbReference type="NCBIfam" id="NF033206">
    <property type="entry name" value="ScyE_fam"/>
    <property type="match status" value="1"/>
</dbReference>
<dbReference type="Gene3D" id="2.120.10.30">
    <property type="entry name" value="TolB, C-terminal domain"/>
    <property type="match status" value="1"/>
</dbReference>
<gene>
    <name evidence="2" type="ORF">CAE01nite_01630</name>
</gene>
<protein>
    <recommendedName>
        <fullName evidence="4">ScyD/ScyE family protein</fullName>
    </recommendedName>
</protein>
<feature type="chain" id="PRO_5021703423" description="ScyD/ScyE family protein" evidence="1">
    <location>
        <begin position="33"/>
        <end position="373"/>
    </location>
</feature>
<dbReference type="AlphaFoldDB" id="A0A512D7I0"/>
<accession>A0A512D7I0</accession>
<evidence type="ECO:0000313" key="2">
    <source>
        <dbReference type="EMBL" id="GEO32438.1"/>
    </source>
</evidence>
<dbReference type="InterPro" id="IPR048031">
    <property type="entry name" value="ScyD/ScyE-like"/>
</dbReference>
<dbReference type="OrthoDB" id="928769at2"/>
<sequence length="373" mass="38285">MHPAPRYRSARAALVSTVMCGALVASGGAAQASDGRVPTAGDQEVLADDLVGPLSLSVGNHRTVYVSQNFAGSIDAVHRGEVTTVVTSPAPEVEVGAVSALGGRLYYVTSAGAGDPAGNFDAHLKLRDARGNVEEVADLGRHERDHNPDAATTYGFVGLPDDCEVPPQIPASYTGILDSHPYSTELWHGKVFVADAGGNDILSVDRDGNVSTVAVLPPTPLEITAEVAAGVGLPACTAGSTYLLEAVPTDVEVGKDGWLYVTSLPGGPEGPGLPLGAVYKVNPESGAVELVTRGFSGATNLAIGTKGEIYVTELFGGKVSVIPHGSTTPQTFLEVPLPAAVEVDGKSLYVTTDALPGEDAPPAGKVVKVDLRY</sequence>